<proteinExistence type="predicted"/>
<reference evidence="1 2" key="1">
    <citation type="submission" date="2018-06" db="EMBL/GenBank/DDBJ databases">
        <authorList>
            <consortium name="Pathogen Informatics"/>
            <person name="Doyle S."/>
        </authorList>
    </citation>
    <scope>NUCLEOTIDE SEQUENCE [LARGE SCALE GENOMIC DNA]</scope>
    <source>
        <strain evidence="1 2">NCTC7582</strain>
    </source>
</reference>
<gene>
    <name evidence="1" type="ORF">NCTC7582_05183</name>
</gene>
<accession>A0A2X1A8N9</accession>
<sequence>MEKIIDHKEFNITSLKFRNVSSTLLSATNDIEANRALKKFLHFIDNEPLISDFILRNNIKTFNIKEVLEESDYYTKFDIPLDDSEEVAFIYQLLQYVSKNNLRYSTVAGGYGTSKKFRDMIREFNREVTQILYSRINSYLRELEIKMGLNEKQGGIVINQGANGQLIMAKHGDVQATQNNNNASNNDELLGVIKTLIAELKANPISETELQEDILDDLSDLEEATQTGEQPRKSLVRRTLDKLKSINELSAEGTIIAMNVQRLITYLGQL</sequence>
<evidence type="ECO:0000313" key="1">
    <source>
        <dbReference type="EMBL" id="SPU40639.1"/>
    </source>
</evidence>
<evidence type="ECO:0000313" key="2">
    <source>
        <dbReference type="Proteomes" id="UP000251431"/>
    </source>
</evidence>
<organism evidence="1 2">
    <name type="scientific">Lysinibacillus capsici</name>
    <dbReference type="NCBI Taxonomy" id="2115968"/>
    <lineage>
        <taxon>Bacteria</taxon>
        <taxon>Bacillati</taxon>
        <taxon>Bacillota</taxon>
        <taxon>Bacilli</taxon>
        <taxon>Bacillales</taxon>
        <taxon>Bacillaceae</taxon>
        <taxon>Lysinibacillus</taxon>
    </lineage>
</organism>
<dbReference type="AlphaFoldDB" id="A0A2X1A8N9"/>
<dbReference type="Proteomes" id="UP000251431">
    <property type="component" value="Unassembled WGS sequence"/>
</dbReference>
<dbReference type="EMBL" id="UAQE01000007">
    <property type="protein sequence ID" value="SPU40639.1"/>
    <property type="molecule type" value="Genomic_DNA"/>
</dbReference>
<protein>
    <submittedName>
        <fullName evidence="1">Uncharacterized protein</fullName>
    </submittedName>
</protein>
<name>A0A2X1A8N9_9BACI</name>
<dbReference type="RefSeq" id="WP_112118894.1">
    <property type="nucleotide sequence ID" value="NZ_UAQE01000007.1"/>
</dbReference>